<organism evidence="1 2">
    <name type="scientific">Rubrobacter tropicus</name>
    <dbReference type="NCBI Taxonomy" id="2653851"/>
    <lineage>
        <taxon>Bacteria</taxon>
        <taxon>Bacillati</taxon>
        <taxon>Actinomycetota</taxon>
        <taxon>Rubrobacteria</taxon>
        <taxon>Rubrobacterales</taxon>
        <taxon>Rubrobacteraceae</taxon>
        <taxon>Rubrobacter</taxon>
    </lineage>
</organism>
<dbReference type="EMBL" id="CP045119">
    <property type="protein sequence ID" value="QIN81416.1"/>
    <property type="molecule type" value="Genomic_DNA"/>
</dbReference>
<dbReference type="KEGG" id="rub:GBA63_01315"/>
<evidence type="ECO:0000313" key="1">
    <source>
        <dbReference type="EMBL" id="QIN81416.1"/>
    </source>
</evidence>
<reference evidence="1 2" key="1">
    <citation type="submission" date="2019-10" db="EMBL/GenBank/DDBJ databases">
        <title>Rubrobacter sp nov SCSIO 52090 isolated from a deep-sea sediment in the South China Sea.</title>
        <authorList>
            <person name="Chen R.W."/>
        </authorList>
    </citation>
    <scope>NUCLEOTIDE SEQUENCE [LARGE SCALE GENOMIC DNA]</scope>
    <source>
        <strain evidence="1 2">SCSIO 52909</strain>
    </source>
</reference>
<evidence type="ECO:0000313" key="2">
    <source>
        <dbReference type="Proteomes" id="UP000501452"/>
    </source>
</evidence>
<protein>
    <submittedName>
        <fullName evidence="1">Uncharacterized protein</fullName>
    </submittedName>
</protein>
<name>A0A6G8Q4M5_9ACTN</name>
<keyword evidence="2" id="KW-1185">Reference proteome</keyword>
<dbReference type="RefSeq" id="WP_166172770.1">
    <property type="nucleotide sequence ID" value="NZ_CP045119.1"/>
</dbReference>
<proteinExistence type="predicted"/>
<accession>A0A6G8Q4M5</accession>
<dbReference type="AlphaFoldDB" id="A0A6G8Q4M5"/>
<dbReference type="Proteomes" id="UP000501452">
    <property type="component" value="Chromosome"/>
</dbReference>
<gene>
    <name evidence="1" type="ORF">GBA63_01315</name>
</gene>
<sequence>MELQSKEEIRNEILQLWLRSAWVYPFEAPDGKSYLRLTPGGRLKVRRRIRDLENALGVEGEELAKQEEAGTLPVEREKLELAMMVQAYDSERRFIRSQGGVLGTPAVTLGDAEEPEAES</sequence>